<proteinExistence type="predicted"/>
<evidence type="ECO:0000313" key="1">
    <source>
        <dbReference type="EMBL" id="SFV71626.1"/>
    </source>
</evidence>
<sequence>MLEKDNDSTNKYDDLELTELVQAVTKDFGETSEPICNCVKGWVKETTFYINSYNKLTLLSPSGNVVQIKNPIEINNFWKYIDKNRHQIGNLIDFEKDLSVKELNKRYLGLDIDLNDKKCSVDKIEEFKNGVKISLKEIESGKIATISRDGEPTVFGLEECEKFLLKFRT</sequence>
<accession>A0A1W1D0J1</accession>
<organism evidence="1">
    <name type="scientific">hydrothermal vent metagenome</name>
    <dbReference type="NCBI Taxonomy" id="652676"/>
    <lineage>
        <taxon>unclassified sequences</taxon>
        <taxon>metagenomes</taxon>
        <taxon>ecological metagenomes</taxon>
    </lineage>
</organism>
<name>A0A1W1D0J1_9ZZZZ</name>
<dbReference type="EMBL" id="FPHM01000286">
    <property type="protein sequence ID" value="SFV71626.1"/>
    <property type="molecule type" value="Genomic_DNA"/>
</dbReference>
<protein>
    <submittedName>
        <fullName evidence="1">Uncharacterized protein</fullName>
    </submittedName>
</protein>
<dbReference type="AlphaFoldDB" id="A0A1W1D0J1"/>
<gene>
    <name evidence="1" type="ORF">MNB_SV-13-1477</name>
</gene>
<reference evidence="1" key="1">
    <citation type="submission" date="2016-10" db="EMBL/GenBank/DDBJ databases">
        <authorList>
            <person name="de Groot N.N."/>
        </authorList>
    </citation>
    <scope>NUCLEOTIDE SEQUENCE</scope>
</reference>